<feature type="domain" description="Cytochrome oxidase subunit II transmembrane region profile" evidence="14">
    <location>
        <begin position="41"/>
        <end position="138"/>
    </location>
</feature>
<comment type="catalytic activity">
    <reaction evidence="11">
        <text>4 Fe(II)-[cytochrome c] + O2 + 8 H(+)(in) = 4 Fe(III)-[cytochrome c] + 2 H2O + 4 H(+)(out)</text>
        <dbReference type="Rhea" id="RHEA:11436"/>
        <dbReference type="Rhea" id="RHEA-COMP:10350"/>
        <dbReference type="Rhea" id="RHEA-COMP:14399"/>
        <dbReference type="ChEBI" id="CHEBI:15377"/>
        <dbReference type="ChEBI" id="CHEBI:15378"/>
        <dbReference type="ChEBI" id="CHEBI:15379"/>
        <dbReference type="ChEBI" id="CHEBI:29033"/>
        <dbReference type="ChEBI" id="CHEBI:29034"/>
        <dbReference type="EC" id="7.1.1.9"/>
    </reaction>
</comment>
<evidence type="ECO:0000256" key="5">
    <source>
        <dbReference type="ARBA" id="ARBA00022692"/>
    </source>
</evidence>
<dbReference type="Gene3D" id="1.10.287.90">
    <property type="match status" value="1"/>
</dbReference>
<dbReference type="EMBL" id="QBMC01000013">
    <property type="protein sequence ID" value="PZO22161.1"/>
    <property type="molecule type" value="Genomic_DNA"/>
</dbReference>
<keyword evidence="4 10" id="KW-0679">Respiratory chain</keyword>
<comment type="caution">
    <text evidence="15">The sequence shown here is derived from an EMBL/GenBank/DDBJ whole genome shotgun (WGS) entry which is preliminary data.</text>
</comment>
<dbReference type="Pfam" id="PF02790">
    <property type="entry name" value="COX2_TM"/>
    <property type="match status" value="1"/>
</dbReference>
<evidence type="ECO:0000256" key="4">
    <source>
        <dbReference type="ARBA" id="ARBA00022660"/>
    </source>
</evidence>
<dbReference type="InterPro" id="IPR008972">
    <property type="entry name" value="Cupredoxin"/>
</dbReference>
<dbReference type="CDD" id="cd13919">
    <property type="entry name" value="CuRO_HCO_II_like_5"/>
    <property type="match status" value="1"/>
</dbReference>
<keyword evidence="11" id="KW-0479">Metal-binding</keyword>
<organism evidence="15 16">
    <name type="scientific">Leptolyngbya foveolarum</name>
    <dbReference type="NCBI Taxonomy" id="47253"/>
    <lineage>
        <taxon>Bacteria</taxon>
        <taxon>Bacillati</taxon>
        <taxon>Cyanobacteriota</taxon>
        <taxon>Cyanophyceae</taxon>
        <taxon>Leptolyngbyales</taxon>
        <taxon>Leptolyngbyaceae</taxon>
        <taxon>Leptolyngbya group</taxon>
        <taxon>Leptolyngbya</taxon>
    </lineage>
</organism>
<dbReference type="PROSITE" id="PS50999">
    <property type="entry name" value="COX2_TM"/>
    <property type="match status" value="1"/>
</dbReference>
<evidence type="ECO:0000256" key="10">
    <source>
        <dbReference type="RuleBase" id="RU000456"/>
    </source>
</evidence>
<comment type="cofactor">
    <cofactor evidence="11">
        <name>Cu cation</name>
        <dbReference type="ChEBI" id="CHEBI:23378"/>
    </cofactor>
    <text evidence="11">Binds a copper A center.</text>
</comment>
<dbReference type="GO" id="GO:0004129">
    <property type="term" value="F:cytochrome-c oxidase activity"/>
    <property type="evidence" value="ECO:0007669"/>
    <property type="project" value="UniProtKB-EC"/>
</dbReference>
<protein>
    <recommendedName>
        <fullName evidence="11">Cytochrome c oxidase subunit 2</fullName>
        <ecNumber evidence="11">7.1.1.9</ecNumber>
    </recommendedName>
</protein>
<evidence type="ECO:0000256" key="7">
    <source>
        <dbReference type="ARBA" id="ARBA00022982"/>
    </source>
</evidence>
<keyword evidence="7 10" id="KW-0249">Electron transport</keyword>
<name>A0A2W4WDB2_9CYAN</name>
<reference evidence="16" key="1">
    <citation type="submission" date="2018-04" db="EMBL/GenBank/DDBJ databases">
        <authorList>
            <person name="Cornet L."/>
        </authorList>
    </citation>
    <scope>NUCLEOTIDE SEQUENCE [LARGE SCALE GENOMIC DNA]</scope>
</reference>
<evidence type="ECO:0000313" key="16">
    <source>
        <dbReference type="Proteomes" id="UP000249354"/>
    </source>
</evidence>
<proteinExistence type="inferred from homology"/>
<evidence type="ECO:0000256" key="11">
    <source>
        <dbReference type="RuleBase" id="RU004024"/>
    </source>
</evidence>
<keyword evidence="5 10" id="KW-0812">Transmembrane</keyword>
<dbReference type="EC" id="7.1.1.9" evidence="11"/>
<evidence type="ECO:0000256" key="3">
    <source>
        <dbReference type="ARBA" id="ARBA00022448"/>
    </source>
</evidence>
<reference evidence="15 16" key="2">
    <citation type="submission" date="2018-06" db="EMBL/GenBank/DDBJ databases">
        <title>Metagenomic assembly of (sub)arctic Cyanobacteria and their associated microbiome from non-axenic cultures.</title>
        <authorList>
            <person name="Baurain D."/>
        </authorList>
    </citation>
    <scope>NUCLEOTIDE SEQUENCE [LARGE SCALE GENOMIC DNA]</scope>
    <source>
        <strain evidence="15">ULC129bin1</strain>
    </source>
</reference>
<keyword evidence="8 12" id="KW-1133">Transmembrane helix</keyword>
<evidence type="ECO:0000256" key="8">
    <source>
        <dbReference type="ARBA" id="ARBA00022989"/>
    </source>
</evidence>
<dbReference type="PROSITE" id="PS50857">
    <property type="entry name" value="COX2_CUA"/>
    <property type="match status" value="1"/>
</dbReference>
<evidence type="ECO:0000256" key="9">
    <source>
        <dbReference type="ARBA" id="ARBA00023136"/>
    </source>
</evidence>
<evidence type="ECO:0000259" key="13">
    <source>
        <dbReference type="PROSITE" id="PS50857"/>
    </source>
</evidence>
<keyword evidence="6" id="KW-1278">Translocase</keyword>
<dbReference type="GO" id="GO:0042773">
    <property type="term" value="P:ATP synthesis coupled electron transport"/>
    <property type="evidence" value="ECO:0007669"/>
    <property type="project" value="TreeGrafter"/>
</dbReference>
<evidence type="ECO:0000256" key="2">
    <source>
        <dbReference type="ARBA" id="ARBA00007866"/>
    </source>
</evidence>
<dbReference type="Pfam" id="PF00116">
    <property type="entry name" value="COX2"/>
    <property type="match status" value="1"/>
</dbReference>
<keyword evidence="3 10" id="KW-0813">Transport</keyword>
<dbReference type="PRINTS" id="PR01166">
    <property type="entry name" value="CYCOXIDASEII"/>
</dbReference>
<evidence type="ECO:0000256" key="12">
    <source>
        <dbReference type="SAM" id="Phobius"/>
    </source>
</evidence>
<gene>
    <name evidence="15" type="ORF">DCF25_03575</name>
</gene>
<dbReference type="GO" id="GO:0005507">
    <property type="term" value="F:copper ion binding"/>
    <property type="evidence" value="ECO:0007669"/>
    <property type="project" value="InterPro"/>
</dbReference>
<dbReference type="InterPro" id="IPR036257">
    <property type="entry name" value="Cyt_c_oxidase_su2_TM_sf"/>
</dbReference>
<dbReference type="PANTHER" id="PTHR22888">
    <property type="entry name" value="CYTOCHROME C OXIDASE, SUBUNIT II"/>
    <property type="match status" value="1"/>
</dbReference>
<dbReference type="AlphaFoldDB" id="A0A2W4WDB2"/>
<dbReference type="Gene3D" id="2.60.40.420">
    <property type="entry name" value="Cupredoxins - blue copper proteins"/>
    <property type="match status" value="1"/>
</dbReference>
<accession>A0A2W4WDB2</accession>
<feature type="transmembrane region" description="Helical" evidence="12">
    <location>
        <begin position="62"/>
        <end position="87"/>
    </location>
</feature>
<comment type="similarity">
    <text evidence="2 10">Belongs to the cytochrome c oxidase subunit 2 family.</text>
</comment>
<feature type="domain" description="Cytochrome oxidase subunit II copper A binding" evidence="13">
    <location>
        <begin position="167"/>
        <end position="278"/>
    </location>
</feature>
<dbReference type="InterPro" id="IPR045187">
    <property type="entry name" value="CcO_II"/>
</dbReference>
<dbReference type="Proteomes" id="UP000249354">
    <property type="component" value="Unassembled WGS sequence"/>
</dbReference>
<feature type="transmembrane region" description="Helical" evidence="12">
    <location>
        <begin position="108"/>
        <end position="128"/>
    </location>
</feature>
<evidence type="ECO:0000256" key="6">
    <source>
        <dbReference type="ARBA" id="ARBA00022967"/>
    </source>
</evidence>
<dbReference type="SUPFAM" id="SSF49503">
    <property type="entry name" value="Cupredoxins"/>
    <property type="match status" value="1"/>
</dbReference>
<dbReference type="PANTHER" id="PTHR22888:SF9">
    <property type="entry name" value="CYTOCHROME C OXIDASE SUBUNIT 2"/>
    <property type="match status" value="1"/>
</dbReference>
<keyword evidence="11" id="KW-0186">Copper</keyword>
<evidence type="ECO:0000313" key="15">
    <source>
        <dbReference type="EMBL" id="PZO22161.1"/>
    </source>
</evidence>
<evidence type="ECO:0000256" key="1">
    <source>
        <dbReference type="ARBA" id="ARBA00004141"/>
    </source>
</evidence>
<sequence>MTNQTGNQEQRTRDLKRVFNWRRVLGLSVLTAANLAISYWMGQQAYGWLPPQASSESVLVDKLFSFMTAVGTFIFIGVTGTLLYSMIYQRAAKYDPTDGPPIEGNTKLEIIWTAVPIMLIIWIGTVSFQTYDQMSLLEPFAPAVMKTAGTLPGDQKVAVPGDLEPTEREMPIEVRSRQWSWEFYYPEADVSSTELHIPVDKRARFKLTSEDVIHGFYVPAFRVKQDIIPGREINFSFTPIREGRYRLRDSQYSGTYFASNQTNVVVESEDNYQKWLANAAQTPLSPAENVASESFDKAAEGSISLGWATVRPAPAPMVNYTSSEKDTYE</sequence>
<dbReference type="GO" id="GO:0005886">
    <property type="term" value="C:plasma membrane"/>
    <property type="evidence" value="ECO:0007669"/>
    <property type="project" value="UniProtKB-SubCell"/>
</dbReference>
<dbReference type="InterPro" id="IPR011759">
    <property type="entry name" value="Cyt_c_oxidase_su2_TM_dom"/>
</dbReference>
<dbReference type="SUPFAM" id="SSF81464">
    <property type="entry name" value="Cytochrome c oxidase subunit II-like, transmembrane region"/>
    <property type="match status" value="1"/>
</dbReference>
<comment type="subcellular location">
    <subcellularLocation>
        <location evidence="10">Cell membrane</location>
        <topology evidence="10">Multi-pass membrane protein</topology>
    </subcellularLocation>
    <subcellularLocation>
        <location evidence="1">Membrane</location>
        <topology evidence="1">Multi-pass membrane protein</topology>
    </subcellularLocation>
</comment>
<dbReference type="InterPro" id="IPR002429">
    <property type="entry name" value="CcO_II-like_C"/>
</dbReference>
<comment type="function">
    <text evidence="11">Subunits I and II form the functional core of the enzyme complex. Electrons originating in cytochrome c are transferred via heme a and Cu(A) to the binuclear center formed by heme a3 and Cu(B).</text>
</comment>
<keyword evidence="9 12" id="KW-0472">Membrane</keyword>
<feature type="transmembrane region" description="Helical" evidence="12">
    <location>
        <begin position="21"/>
        <end position="42"/>
    </location>
</feature>
<evidence type="ECO:0000259" key="14">
    <source>
        <dbReference type="PROSITE" id="PS50999"/>
    </source>
</evidence>